<feature type="transmembrane region" description="Helical" evidence="6">
    <location>
        <begin position="91"/>
        <end position="113"/>
    </location>
</feature>
<comment type="caution">
    <text evidence="7">The sequence shown here is derived from an EMBL/GenBank/DDBJ whole genome shotgun (WGS) entry which is preliminary data.</text>
</comment>
<dbReference type="NCBIfam" id="TIGR00785">
    <property type="entry name" value="dass"/>
    <property type="match status" value="1"/>
</dbReference>
<keyword evidence="8" id="KW-1185">Reference proteome</keyword>
<feature type="transmembrane region" description="Helical" evidence="6">
    <location>
        <begin position="189"/>
        <end position="211"/>
    </location>
</feature>
<evidence type="ECO:0000256" key="5">
    <source>
        <dbReference type="ARBA" id="ARBA00023136"/>
    </source>
</evidence>
<feature type="transmembrane region" description="Helical" evidence="6">
    <location>
        <begin position="363"/>
        <end position="383"/>
    </location>
</feature>
<comment type="similarity">
    <text evidence="2">Belongs to the SLC13A/DASS transporter (TC 2.A.47) family. DIT1 subfamily.</text>
</comment>
<dbReference type="InterPro" id="IPR030676">
    <property type="entry name" value="CitT-rel"/>
</dbReference>
<dbReference type="EMBL" id="JBBKZT010000041">
    <property type="protein sequence ID" value="MEJ8852433.1"/>
    <property type="molecule type" value="Genomic_DNA"/>
</dbReference>
<keyword evidence="4 6" id="KW-1133">Transmembrane helix</keyword>
<evidence type="ECO:0000256" key="1">
    <source>
        <dbReference type="ARBA" id="ARBA00004141"/>
    </source>
</evidence>
<evidence type="ECO:0000256" key="3">
    <source>
        <dbReference type="ARBA" id="ARBA00022692"/>
    </source>
</evidence>
<dbReference type="Pfam" id="PF00939">
    <property type="entry name" value="Na_sulph_symp"/>
    <property type="match status" value="1"/>
</dbReference>
<dbReference type="PANTHER" id="PTHR42826">
    <property type="entry name" value="DICARBOXYLATE TRANSPORTER 2.1, CHLOROPLASTIC"/>
    <property type="match status" value="1"/>
</dbReference>
<feature type="transmembrane region" description="Helical" evidence="6">
    <location>
        <begin position="53"/>
        <end position="71"/>
    </location>
</feature>
<evidence type="ECO:0000256" key="4">
    <source>
        <dbReference type="ARBA" id="ARBA00022989"/>
    </source>
</evidence>
<accession>A0ABU8WY19</accession>
<reference evidence="7 8" key="1">
    <citation type="submission" date="2024-03" db="EMBL/GenBank/DDBJ databases">
        <title>Novel species of the genus Variovorax.</title>
        <authorList>
            <person name="Liu Q."/>
            <person name="Xin Y.-H."/>
        </authorList>
    </citation>
    <scope>NUCLEOTIDE SEQUENCE [LARGE SCALE GENOMIC DNA]</scope>
    <source>
        <strain evidence="7 8">KACC 18900</strain>
    </source>
</reference>
<feature type="transmembrane region" description="Helical" evidence="6">
    <location>
        <begin position="134"/>
        <end position="152"/>
    </location>
</feature>
<gene>
    <name evidence="7" type="ORF">WKW82_37835</name>
</gene>
<evidence type="ECO:0000313" key="7">
    <source>
        <dbReference type="EMBL" id="MEJ8852433.1"/>
    </source>
</evidence>
<protein>
    <submittedName>
        <fullName evidence="7">Anion permease</fullName>
    </submittedName>
</protein>
<feature type="transmembrane region" description="Helical" evidence="6">
    <location>
        <begin position="337"/>
        <end position="356"/>
    </location>
</feature>
<comment type="subcellular location">
    <subcellularLocation>
        <location evidence="1">Membrane</location>
        <topology evidence="1">Multi-pass membrane protein</topology>
    </subcellularLocation>
</comment>
<dbReference type="PIRSF" id="PIRSF002457">
    <property type="entry name" value="DASS"/>
    <property type="match status" value="1"/>
</dbReference>
<keyword evidence="3 6" id="KW-0812">Transmembrane</keyword>
<feature type="transmembrane region" description="Helical" evidence="6">
    <location>
        <begin position="306"/>
        <end position="325"/>
    </location>
</feature>
<feature type="transmembrane region" description="Helical" evidence="6">
    <location>
        <begin position="7"/>
        <end position="24"/>
    </location>
</feature>
<name>A0ABU8WY19_9BURK</name>
<keyword evidence="5 6" id="KW-0472">Membrane</keyword>
<dbReference type="RefSeq" id="WP_340348380.1">
    <property type="nucleotide sequence ID" value="NZ_JBBKZT010000041.1"/>
</dbReference>
<evidence type="ECO:0000256" key="6">
    <source>
        <dbReference type="SAM" id="Phobius"/>
    </source>
</evidence>
<feature type="transmembrane region" description="Helical" evidence="6">
    <location>
        <begin position="30"/>
        <end position="46"/>
    </location>
</feature>
<sequence length="481" mass="51317">MNIFWKAIAPVAVAIAIALVPAPQGLGQHAWYYFAIFAGVIVGLMLEPIPGAAIGLIAVTLVTVLSEWVFFSPTELAKPGFNAANTSLAWALSGFANGTVWLIFGAFMFALGYEKTGLGRRIALMLVRAMGRRALTLGYAIAAADTLLAPFTPSNTARSGGTIFPVIRNLPPLYDSKPNDPSARRIGSYIMWTAIATTCVTSSMFLTALAPNLLAIELAKKAANVEIGWMQWFLAFAPAGVVMLLAVPLLTYVLYPPEVKESKEVPAWAAQELVKMGRFSAREGILGGLVLLALALWIFGGGIMNATTAALVVMSLMLLTGVVSWEDMLANKQAWNTFAWFATLVALADGLGRTGFVKWFADAIAGHMVGFSPTVAAVILVLIFFFSHYMFASVTAHTTAMLPVMLAVGSSVPGMPMEPFTLMLVVTLGIMGILTPYGTGPSPVYFGSGYLPAGDYWRLGAIFGVIFIALFLLIGVLPRVL</sequence>
<feature type="transmembrane region" description="Helical" evidence="6">
    <location>
        <begin position="232"/>
        <end position="255"/>
    </location>
</feature>
<proteinExistence type="inferred from homology"/>
<dbReference type="InterPro" id="IPR001898">
    <property type="entry name" value="SLC13A/DASS"/>
</dbReference>
<feature type="transmembrane region" description="Helical" evidence="6">
    <location>
        <begin position="420"/>
        <end position="437"/>
    </location>
</feature>
<dbReference type="Proteomes" id="UP001385892">
    <property type="component" value="Unassembled WGS sequence"/>
</dbReference>
<organism evidence="7 8">
    <name type="scientific">Variovorax rhizosphaerae</name>
    <dbReference type="NCBI Taxonomy" id="1836200"/>
    <lineage>
        <taxon>Bacteria</taxon>
        <taxon>Pseudomonadati</taxon>
        <taxon>Pseudomonadota</taxon>
        <taxon>Betaproteobacteria</taxon>
        <taxon>Burkholderiales</taxon>
        <taxon>Comamonadaceae</taxon>
        <taxon>Variovorax</taxon>
    </lineage>
</organism>
<feature type="transmembrane region" description="Helical" evidence="6">
    <location>
        <begin position="389"/>
        <end position="408"/>
    </location>
</feature>
<feature type="transmembrane region" description="Helical" evidence="6">
    <location>
        <begin position="279"/>
        <end position="299"/>
    </location>
</feature>
<feature type="transmembrane region" description="Helical" evidence="6">
    <location>
        <begin position="457"/>
        <end position="477"/>
    </location>
</feature>
<evidence type="ECO:0000256" key="2">
    <source>
        <dbReference type="ARBA" id="ARBA00007349"/>
    </source>
</evidence>
<evidence type="ECO:0000313" key="8">
    <source>
        <dbReference type="Proteomes" id="UP001385892"/>
    </source>
</evidence>